<evidence type="ECO:0008006" key="3">
    <source>
        <dbReference type="Google" id="ProtNLM"/>
    </source>
</evidence>
<dbReference type="InterPro" id="IPR011335">
    <property type="entry name" value="Restrct_endonuc-II-like"/>
</dbReference>
<comment type="catalytic activity">
    <reaction evidence="1">
        <text>Endonucleolytic cleavage at a junction such as a reciprocal single-stranded crossover between two homologous DNA duplexes (Holliday junction).</text>
        <dbReference type="EC" id="3.1.21.10"/>
    </reaction>
</comment>
<name>A0A381U6H4_9ZZZZ</name>
<dbReference type="SUPFAM" id="SSF52980">
    <property type="entry name" value="Restriction endonuclease-like"/>
    <property type="match status" value="1"/>
</dbReference>
<proteinExistence type="predicted"/>
<accession>A0A381U6H4</accession>
<dbReference type="GO" id="GO:0003676">
    <property type="term" value="F:nucleic acid binding"/>
    <property type="evidence" value="ECO:0007669"/>
    <property type="project" value="InterPro"/>
</dbReference>
<dbReference type="Pfam" id="PF01870">
    <property type="entry name" value="Hjc"/>
    <property type="match status" value="1"/>
</dbReference>
<dbReference type="InterPro" id="IPR011856">
    <property type="entry name" value="tRNA_endonuc-like_dom_sf"/>
</dbReference>
<dbReference type="InterPro" id="IPR002732">
    <property type="entry name" value="Hjc"/>
</dbReference>
<dbReference type="Gene3D" id="3.40.1350.10">
    <property type="match status" value="1"/>
</dbReference>
<reference evidence="2" key="1">
    <citation type="submission" date="2018-05" db="EMBL/GenBank/DDBJ databases">
        <authorList>
            <person name="Lanie J.A."/>
            <person name="Ng W.-L."/>
            <person name="Kazmierczak K.M."/>
            <person name="Andrzejewski T.M."/>
            <person name="Davidsen T.M."/>
            <person name="Wayne K.J."/>
            <person name="Tettelin H."/>
            <person name="Glass J.I."/>
            <person name="Rusch D."/>
            <person name="Podicherti R."/>
            <person name="Tsui H.-C.T."/>
            <person name="Winkler M.E."/>
        </authorList>
    </citation>
    <scope>NUCLEOTIDE SEQUENCE</scope>
</reference>
<evidence type="ECO:0000313" key="2">
    <source>
        <dbReference type="EMBL" id="SVA23168.1"/>
    </source>
</evidence>
<gene>
    <name evidence="2" type="ORF">METZ01_LOCUS76022</name>
</gene>
<feature type="non-terminal residue" evidence="2">
    <location>
        <position position="1"/>
    </location>
</feature>
<dbReference type="EMBL" id="UINC01005725">
    <property type="protein sequence ID" value="SVA23168.1"/>
    <property type="molecule type" value="Genomic_DNA"/>
</dbReference>
<dbReference type="AlphaFoldDB" id="A0A381U6H4"/>
<sequence>VGTTYERELRAVLAGELKGVRAITRSCTEVERARAMQVIQRPFLVVRAPGSGSEGTGDLLVLRGDMCFPIEVKSSKRDRIYLSGRTMAQYKALKSTGERCGLLPLYAFRLKGVRGDSWRVMKVDVEGLTGKLRHLSRSIPTLPLTRRGVPHLNWHEGMPMHRFLALVCRSDGARVMGTGVGISISESVSG</sequence>
<protein>
    <recommendedName>
        <fullName evidence="3">Holliday junction resolvase</fullName>
    </recommendedName>
</protein>
<organism evidence="2">
    <name type="scientific">marine metagenome</name>
    <dbReference type="NCBI Taxonomy" id="408172"/>
    <lineage>
        <taxon>unclassified sequences</taxon>
        <taxon>metagenomes</taxon>
        <taxon>ecological metagenomes</taxon>
    </lineage>
</organism>
<evidence type="ECO:0000256" key="1">
    <source>
        <dbReference type="ARBA" id="ARBA00029354"/>
    </source>
</evidence>
<dbReference type="GO" id="GO:0008821">
    <property type="term" value="F:crossover junction DNA endonuclease activity"/>
    <property type="evidence" value="ECO:0007669"/>
    <property type="project" value="UniProtKB-EC"/>
</dbReference>